<reference evidence="1 2" key="1">
    <citation type="journal article" date="2013" name="Genome Announc.">
        <title>Draft Genome Sequence of the Psychrophilic and Alkaliphilic Rhodonellum psychrophilum Strain GCM71T.</title>
        <authorList>
            <person name="Hauptmann A.L."/>
            <person name="Glaring M.A."/>
            <person name="Hallin P.F."/>
            <person name="Prieme A."/>
            <person name="Stougaard P."/>
        </authorList>
    </citation>
    <scope>NUCLEOTIDE SEQUENCE [LARGE SCALE GENOMIC DNA]</scope>
    <source>
        <strain evidence="1 2">GCM71</strain>
    </source>
</reference>
<name>U5C212_9BACT</name>
<comment type="caution">
    <text evidence="1">The sequence shown here is derived from an EMBL/GenBank/DDBJ whole genome shotgun (WGS) entry which is preliminary data.</text>
</comment>
<accession>U5C212</accession>
<dbReference type="AlphaFoldDB" id="U5C212"/>
<protein>
    <submittedName>
        <fullName evidence="1">Uncharacterized protein</fullName>
    </submittedName>
</protein>
<organism evidence="1 2">
    <name type="scientific">Rhodonellum psychrophilum GCM71 = DSM 17998</name>
    <dbReference type="NCBI Taxonomy" id="1123057"/>
    <lineage>
        <taxon>Bacteria</taxon>
        <taxon>Pseudomonadati</taxon>
        <taxon>Bacteroidota</taxon>
        <taxon>Cytophagia</taxon>
        <taxon>Cytophagales</taxon>
        <taxon>Cytophagaceae</taxon>
        <taxon>Rhodonellum</taxon>
    </lineage>
</organism>
<evidence type="ECO:0000313" key="1">
    <source>
        <dbReference type="EMBL" id="ERM84113.1"/>
    </source>
</evidence>
<keyword evidence="2" id="KW-1185">Reference proteome</keyword>
<dbReference type="EMBL" id="AWXR01000007">
    <property type="protein sequence ID" value="ERM84113.1"/>
    <property type="molecule type" value="Genomic_DNA"/>
</dbReference>
<sequence length="40" mass="4724">MIQGWLIKMTPEMGAKTKEKVIDLLFFVKKSLQMEGFLHR</sequence>
<evidence type="ECO:0000313" key="2">
    <source>
        <dbReference type="Proteomes" id="UP000016843"/>
    </source>
</evidence>
<dbReference type="Proteomes" id="UP000016843">
    <property type="component" value="Unassembled WGS sequence"/>
</dbReference>
<proteinExistence type="predicted"/>
<gene>
    <name evidence="1" type="ORF">P872_00970</name>
</gene>